<sequence length="279" mass="30910">MGNYTTHIKAKVGWFDIDLRELFRYRDLIYLFFKRNYATRYKQTILGPLWLIFNPLLTVTLYALVFGSLAGLSTGGVPQFVFYLCSNAIWAFFATSLTQTAGTFTENAAIMGKVYFPRLVMPISAVLTGGLDLVIQLGMLVLVMAGDIFVGVSFDIGLSALLAPVFIVQVGLLGLGCGIIIAALTTKYRDLAILVGFGVQLWMYATPVVYTAGLVPEKYLSLYMLNPMAAILECWRSVVIGAGQFMWGYWGFSWLVTLTVLVIGVVIFSRIEKTFMDTV</sequence>
<feature type="transmembrane region" description="Helical" evidence="9">
    <location>
        <begin position="247"/>
        <end position="268"/>
    </location>
</feature>
<protein>
    <recommendedName>
        <fullName evidence="9">Transport permease protein</fullName>
    </recommendedName>
</protein>
<evidence type="ECO:0000259" key="10">
    <source>
        <dbReference type="PROSITE" id="PS51012"/>
    </source>
</evidence>
<evidence type="ECO:0000256" key="7">
    <source>
        <dbReference type="ARBA" id="ARBA00022989"/>
    </source>
</evidence>
<evidence type="ECO:0000256" key="8">
    <source>
        <dbReference type="ARBA" id="ARBA00023136"/>
    </source>
</evidence>
<feature type="domain" description="ABC transmembrane type-2" evidence="10">
    <location>
        <begin position="46"/>
        <end position="271"/>
    </location>
</feature>
<comment type="similarity">
    <text evidence="2 9">Belongs to the ABC-2 integral membrane protein family.</text>
</comment>
<feature type="transmembrane region" description="Helical" evidence="9">
    <location>
        <begin position="119"/>
        <end position="144"/>
    </location>
</feature>
<comment type="caution">
    <text evidence="11">The sequence shown here is derived from an EMBL/GenBank/DDBJ whole genome shotgun (WGS) entry which is preliminary data.</text>
</comment>
<evidence type="ECO:0000256" key="3">
    <source>
        <dbReference type="ARBA" id="ARBA00022448"/>
    </source>
</evidence>
<name>A0A5D6WML8_9FIRM</name>
<dbReference type="GO" id="GO:0015920">
    <property type="term" value="P:lipopolysaccharide transport"/>
    <property type="evidence" value="ECO:0007669"/>
    <property type="project" value="TreeGrafter"/>
</dbReference>
<evidence type="ECO:0000256" key="1">
    <source>
        <dbReference type="ARBA" id="ARBA00004429"/>
    </source>
</evidence>
<dbReference type="InterPro" id="IPR013525">
    <property type="entry name" value="ABC2_TM"/>
</dbReference>
<evidence type="ECO:0000313" key="12">
    <source>
        <dbReference type="Proteomes" id="UP000322783"/>
    </source>
</evidence>
<evidence type="ECO:0000256" key="5">
    <source>
        <dbReference type="ARBA" id="ARBA00022519"/>
    </source>
</evidence>
<dbReference type="EMBL" id="VTOZ01000006">
    <property type="protein sequence ID" value="TYZ29821.1"/>
    <property type="molecule type" value="Genomic_DNA"/>
</dbReference>
<keyword evidence="8 9" id="KW-0472">Membrane</keyword>
<keyword evidence="7 9" id="KW-1133">Transmembrane helix</keyword>
<dbReference type="PROSITE" id="PS51012">
    <property type="entry name" value="ABC_TM2"/>
    <property type="match status" value="1"/>
</dbReference>
<proteinExistence type="inferred from homology"/>
<keyword evidence="12" id="KW-1185">Reference proteome</keyword>
<accession>A0A5D6WML8</accession>
<dbReference type="PANTHER" id="PTHR30413:SF8">
    <property type="entry name" value="TRANSPORT PERMEASE PROTEIN"/>
    <property type="match status" value="1"/>
</dbReference>
<dbReference type="AlphaFoldDB" id="A0A5D6WML8"/>
<dbReference type="Pfam" id="PF01061">
    <property type="entry name" value="ABC2_membrane"/>
    <property type="match status" value="1"/>
</dbReference>
<feature type="transmembrane region" description="Helical" evidence="9">
    <location>
        <begin position="156"/>
        <end position="184"/>
    </location>
</feature>
<feature type="transmembrane region" description="Helical" evidence="9">
    <location>
        <begin position="49"/>
        <end position="74"/>
    </location>
</feature>
<keyword evidence="3 9" id="KW-0813">Transport</keyword>
<evidence type="ECO:0000256" key="4">
    <source>
        <dbReference type="ARBA" id="ARBA00022475"/>
    </source>
</evidence>
<dbReference type="GO" id="GO:0005886">
    <property type="term" value="C:plasma membrane"/>
    <property type="evidence" value="ECO:0007669"/>
    <property type="project" value="UniProtKB-SubCell"/>
</dbReference>
<gene>
    <name evidence="11" type="ORF">FZ041_04345</name>
</gene>
<dbReference type="InterPro" id="IPR047817">
    <property type="entry name" value="ABC2_TM_bact-type"/>
</dbReference>
<keyword evidence="5" id="KW-0997">Cell inner membrane</keyword>
<dbReference type="PANTHER" id="PTHR30413">
    <property type="entry name" value="INNER MEMBRANE TRANSPORT PERMEASE"/>
    <property type="match status" value="1"/>
</dbReference>
<evidence type="ECO:0000256" key="9">
    <source>
        <dbReference type="RuleBase" id="RU361157"/>
    </source>
</evidence>
<dbReference type="RefSeq" id="WP_149188656.1">
    <property type="nucleotide sequence ID" value="NZ_VTOZ01000006.1"/>
</dbReference>
<feature type="transmembrane region" description="Helical" evidence="9">
    <location>
        <begin position="191"/>
        <end position="215"/>
    </location>
</feature>
<feature type="transmembrane region" description="Helical" evidence="9">
    <location>
        <begin position="80"/>
        <end position="98"/>
    </location>
</feature>
<dbReference type="GO" id="GO:0140359">
    <property type="term" value="F:ABC-type transporter activity"/>
    <property type="evidence" value="ECO:0007669"/>
    <property type="project" value="InterPro"/>
</dbReference>
<keyword evidence="6 9" id="KW-0812">Transmembrane</keyword>
<comment type="subcellular location">
    <subcellularLocation>
        <location evidence="1">Cell inner membrane</location>
        <topology evidence="1">Multi-pass membrane protein</topology>
    </subcellularLocation>
    <subcellularLocation>
        <location evidence="9">Cell membrane</location>
        <topology evidence="9">Multi-pass membrane protein</topology>
    </subcellularLocation>
</comment>
<evidence type="ECO:0000313" key="11">
    <source>
        <dbReference type="EMBL" id="TYZ29821.1"/>
    </source>
</evidence>
<dbReference type="Proteomes" id="UP000322783">
    <property type="component" value="Unassembled WGS sequence"/>
</dbReference>
<keyword evidence="4 9" id="KW-1003">Cell membrane</keyword>
<evidence type="ECO:0000256" key="2">
    <source>
        <dbReference type="ARBA" id="ARBA00007783"/>
    </source>
</evidence>
<organism evidence="11 12">
    <name type="scientific">Selenomonas caprae</name>
    <dbReference type="NCBI Taxonomy" id="2606905"/>
    <lineage>
        <taxon>Bacteria</taxon>
        <taxon>Bacillati</taxon>
        <taxon>Bacillota</taxon>
        <taxon>Negativicutes</taxon>
        <taxon>Selenomonadales</taxon>
        <taxon>Selenomonadaceae</taxon>
        <taxon>Selenomonas</taxon>
    </lineage>
</organism>
<evidence type="ECO:0000256" key="6">
    <source>
        <dbReference type="ARBA" id="ARBA00022692"/>
    </source>
</evidence>
<reference evidence="11 12" key="1">
    <citation type="submission" date="2019-08" db="EMBL/GenBank/DDBJ databases">
        <title>Selenomonas sp. mPRGC5 and Selenomonas sp. mPRGC8 isolated from ruminal fluid of dairy goat (Capra hircus).</title>
        <authorList>
            <person name="Poothong S."/>
            <person name="Nuengjamnong C."/>
            <person name="Tanasupawat S."/>
        </authorList>
    </citation>
    <scope>NUCLEOTIDE SEQUENCE [LARGE SCALE GENOMIC DNA]</scope>
    <source>
        <strain evidence="12">mPRGC8</strain>
    </source>
</reference>